<dbReference type="GO" id="GO:0000494">
    <property type="term" value="P:box C/D sno(s)RNA 3'-end processing"/>
    <property type="evidence" value="ECO:0007669"/>
    <property type="project" value="TreeGrafter"/>
</dbReference>
<keyword evidence="6 7" id="KW-0694">RNA-binding</keyword>
<dbReference type="eggNOG" id="arCOG00078">
    <property type="taxonomic scope" value="Archaea"/>
</dbReference>
<dbReference type="GO" id="GO:0008033">
    <property type="term" value="P:tRNA processing"/>
    <property type="evidence" value="ECO:0007669"/>
    <property type="project" value="UniProtKB-UniRule"/>
</dbReference>
<keyword evidence="4 7" id="KW-0808">Transferase</keyword>
<dbReference type="PIRSF" id="PIRSF006540">
    <property type="entry name" value="Nop17p"/>
    <property type="match status" value="1"/>
</dbReference>
<evidence type="ECO:0000256" key="6">
    <source>
        <dbReference type="ARBA" id="ARBA00022884"/>
    </source>
</evidence>
<evidence type="ECO:0000256" key="4">
    <source>
        <dbReference type="ARBA" id="ARBA00022679"/>
    </source>
</evidence>
<dbReference type="InterPro" id="IPR000692">
    <property type="entry name" value="Fibrillarin"/>
</dbReference>
<keyword evidence="5 7" id="KW-0819">tRNA processing</keyword>
<dbReference type="GO" id="GO:0008649">
    <property type="term" value="F:rRNA methyltransferase activity"/>
    <property type="evidence" value="ECO:0007669"/>
    <property type="project" value="TreeGrafter"/>
</dbReference>
<evidence type="ECO:0000256" key="1">
    <source>
        <dbReference type="ARBA" id="ARBA00010632"/>
    </source>
</evidence>
<dbReference type="Gene3D" id="3.30.200.20">
    <property type="entry name" value="Phosphorylase Kinase, domain 1"/>
    <property type="match status" value="1"/>
</dbReference>
<evidence type="ECO:0000256" key="2">
    <source>
        <dbReference type="ARBA" id="ARBA00022552"/>
    </source>
</evidence>
<dbReference type="AlphaFoldDB" id="A0A075MNH7"/>
<proteinExistence type="inferred from homology"/>
<gene>
    <name evidence="7" type="primary">flpA</name>
    <name evidence="8" type="ORF">NTE_00625</name>
</gene>
<evidence type="ECO:0000313" key="9">
    <source>
        <dbReference type="Proteomes" id="UP000028194"/>
    </source>
</evidence>
<feature type="binding site" evidence="7">
    <location>
        <begin position="137"/>
        <end position="138"/>
    </location>
    <ligand>
        <name>S-adenosyl-L-methionine</name>
        <dbReference type="ChEBI" id="CHEBI:59789"/>
    </ligand>
</feature>
<sequence length="236" mass="25856">MAAARRRERTESALESDGIKWIFAGGEKHAATVNLVPGDSVYGEKLVKQGGEEYRLWDPFRSKLAGALKKGLRNLPIKNGTKVLYLGASTGTTVSHVSDIVGNSGIVFAVEPATRVARELIENVASKRKNVVPVLEDARRPNSYFSVFGKVDVVYCDIAQPDQTEIAIANCNAYLKPGGVMLLVVKTRSIDVLMDPKAVVVQEAKKLEKAGFAIDQVLNLEPFDKDHGMIYCFFRS</sequence>
<dbReference type="SMART" id="SM01206">
    <property type="entry name" value="Fibrillarin"/>
    <property type="match status" value="1"/>
</dbReference>
<dbReference type="Gene3D" id="3.40.50.150">
    <property type="entry name" value="Vaccinia Virus protein VP39"/>
    <property type="match status" value="1"/>
</dbReference>
<dbReference type="Proteomes" id="UP000028194">
    <property type="component" value="Chromosome"/>
</dbReference>
<comment type="similarity">
    <text evidence="1 7">Belongs to the methyltransferase superfamily. Fibrillarin family.</text>
</comment>
<organism evidence="8 9">
    <name type="scientific">Candidatus Nitrososphaera evergladensis SR1</name>
    <dbReference type="NCBI Taxonomy" id="1459636"/>
    <lineage>
        <taxon>Archaea</taxon>
        <taxon>Nitrososphaerota</taxon>
        <taxon>Nitrososphaeria</taxon>
        <taxon>Nitrososphaerales</taxon>
        <taxon>Nitrososphaeraceae</taxon>
        <taxon>Nitrososphaera</taxon>
    </lineage>
</organism>
<feature type="binding site" evidence="7">
    <location>
        <begin position="157"/>
        <end position="160"/>
    </location>
    <ligand>
        <name>S-adenosyl-L-methionine</name>
        <dbReference type="ChEBI" id="CHEBI:59789"/>
    </ligand>
</feature>
<dbReference type="NCBIfam" id="NF003276">
    <property type="entry name" value="PRK04266.1-2"/>
    <property type="match status" value="1"/>
</dbReference>
<reference evidence="8 9" key="1">
    <citation type="journal article" date="2014" name="PLoS ONE">
        <title>Genome Sequence of Candidatus Nitrososphaera evergladensis from Group I.1b Enriched from Everglades Soil Reveals Novel Genomic Features of the Ammonia-Oxidizing Archaea.</title>
        <authorList>
            <person name="Zhalnina K.V."/>
            <person name="Dias R."/>
            <person name="Leonard M.T."/>
            <person name="Dorr de Quadros P."/>
            <person name="Camargo F.A."/>
            <person name="Drew J.C."/>
            <person name="Farmerie W.G."/>
            <person name="Daroub S.H."/>
            <person name="Triplett E.W."/>
        </authorList>
    </citation>
    <scope>NUCLEOTIDE SEQUENCE [LARGE SCALE GENOMIC DNA]</scope>
    <source>
        <strain evidence="8 9">SR1</strain>
    </source>
</reference>
<dbReference type="GO" id="GO:1990259">
    <property type="term" value="F:histone H2AQ104 methyltransferase activity"/>
    <property type="evidence" value="ECO:0007669"/>
    <property type="project" value="TreeGrafter"/>
</dbReference>
<dbReference type="KEGG" id="nev:NTE_00625"/>
<dbReference type="STRING" id="1459636.NTE_00625"/>
<feature type="binding site" evidence="7">
    <location>
        <begin position="111"/>
        <end position="112"/>
    </location>
    <ligand>
        <name>S-adenosyl-L-methionine</name>
        <dbReference type="ChEBI" id="CHEBI:59789"/>
    </ligand>
</feature>
<dbReference type="GO" id="GO:0003723">
    <property type="term" value="F:RNA binding"/>
    <property type="evidence" value="ECO:0007669"/>
    <property type="project" value="UniProtKB-UniRule"/>
</dbReference>
<keyword evidence="9" id="KW-1185">Reference proteome</keyword>
<evidence type="ECO:0000256" key="5">
    <source>
        <dbReference type="ARBA" id="ARBA00022694"/>
    </source>
</evidence>
<dbReference type="EMBL" id="CP007174">
    <property type="protein sequence ID" value="AIF82705.1"/>
    <property type="molecule type" value="Genomic_DNA"/>
</dbReference>
<dbReference type="EC" id="2.1.1.-" evidence="7"/>
<keyword evidence="3 7" id="KW-0489">Methyltransferase</keyword>
<evidence type="ECO:0000313" key="8">
    <source>
        <dbReference type="EMBL" id="AIF82705.1"/>
    </source>
</evidence>
<accession>A0A075MNH7</accession>
<protein>
    <recommendedName>
        <fullName evidence="7">Fibrillarin-like rRNA/tRNA 2'-O-methyltransferase</fullName>
        <ecNumber evidence="7">2.1.1.-</ecNumber>
    </recommendedName>
</protein>
<comment type="function">
    <text evidence="7">Involved in pre-rRNA and tRNA processing. Utilizes the methyl donor S-adenosyl-L-methionine to catalyze the site-specific 2'-hydroxyl methylation of ribose moieties in rRNA and tRNA. Site specificity is provided by a guide RNA that base pairs with the substrate. Methylation occurs at a characteristic distance from the sequence involved in base pairing with the guide RNA.</text>
</comment>
<dbReference type="PANTHER" id="PTHR10335:SF17">
    <property type="entry name" value="FIBRILLARIN"/>
    <property type="match status" value="1"/>
</dbReference>
<dbReference type="PANTHER" id="PTHR10335">
    <property type="entry name" value="RRNA 2-O-METHYLTRANSFERASE FIBRILLARIN"/>
    <property type="match status" value="1"/>
</dbReference>
<dbReference type="HAMAP" id="MF_00351">
    <property type="entry name" value="RNA_methyltransf_FlpA"/>
    <property type="match status" value="1"/>
</dbReference>
<comment type="subunit">
    <text evidence="7">Interacts with nop5. Component of box C/D small ribonucleoprotein (sRNP) particles that contain rpl7ae, FlpA and nop5, plus a guide RNA.</text>
</comment>
<name>A0A075MNH7_9ARCH</name>
<dbReference type="PRINTS" id="PR00052">
    <property type="entry name" value="FIBRILLARIN"/>
</dbReference>
<evidence type="ECO:0000256" key="3">
    <source>
        <dbReference type="ARBA" id="ARBA00022603"/>
    </source>
</evidence>
<keyword evidence="2 7" id="KW-0698">rRNA processing</keyword>
<dbReference type="Pfam" id="PF01269">
    <property type="entry name" value="Fibrillarin"/>
    <property type="match status" value="1"/>
</dbReference>
<dbReference type="CDD" id="cd02440">
    <property type="entry name" value="AdoMet_MTases"/>
    <property type="match status" value="1"/>
</dbReference>
<dbReference type="HOGENOM" id="CLU_059055_2_0_2"/>
<feature type="binding site" evidence="7">
    <location>
        <begin position="92"/>
        <end position="93"/>
    </location>
    <ligand>
        <name>S-adenosyl-L-methionine</name>
        <dbReference type="ChEBI" id="CHEBI:59789"/>
    </ligand>
</feature>
<dbReference type="SUPFAM" id="SSF53335">
    <property type="entry name" value="S-adenosyl-L-methionine-dependent methyltransferases"/>
    <property type="match status" value="1"/>
</dbReference>
<evidence type="ECO:0000256" key="7">
    <source>
        <dbReference type="HAMAP-Rule" id="MF_00351"/>
    </source>
</evidence>
<dbReference type="InterPro" id="IPR029063">
    <property type="entry name" value="SAM-dependent_MTases_sf"/>
</dbReference>